<proteinExistence type="predicted"/>
<evidence type="ECO:0000313" key="2">
    <source>
        <dbReference type="EMBL" id="NUU87284.1"/>
    </source>
</evidence>
<reference evidence="2" key="1">
    <citation type="submission" date="2020-03" db="EMBL/GenBank/DDBJ databases">
        <authorList>
            <person name="Zhang R."/>
        </authorList>
    </citation>
    <scope>NUCLEOTIDE SEQUENCE</scope>
</reference>
<dbReference type="AlphaFoldDB" id="A0A6M2EQ69"/>
<keyword evidence="1" id="KW-0472">Membrane</keyword>
<keyword evidence="1" id="KW-1133">Transmembrane helix</keyword>
<sequence length="181" mass="21775">MKQNRNLMRTLTMQPNRNKDPNQYYHSLHRIYSLSDLHWNFCAGCLCSWCFSWLLFFCWFLFLNRSWCCLLLGLFFGLLSNCFCRSLLGSFFYCWSCNLFSLSFCWFFYNLLGFNLNCRFSFRFCSRGNSGCCFCWFFSYWRRGRWCSFCGCLLGLGHLRHLSLWNCWSSCNLNSSHLVKS</sequence>
<accession>A0A6M2EQ69</accession>
<dbReference type="EMBL" id="GILB01006951">
    <property type="protein sequence ID" value="NUU87284.1"/>
    <property type="molecule type" value="Transcribed_RNA"/>
</dbReference>
<evidence type="ECO:0000256" key="1">
    <source>
        <dbReference type="SAM" id="Phobius"/>
    </source>
</evidence>
<protein>
    <submittedName>
        <fullName evidence="2">Uncharacterized protein</fullName>
    </submittedName>
</protein>
<feature type="transmembrane region" description="Helical" evidence="1">
    <location>
        <begin position="37"/>
        <end position="62"/>
    </location>
</feature>
<feature type="transmembrane region" description="Helical" evidence="1">
    <location>
        <begin position="99"/>
        <end position="118"/>
    </location>
</feature>
<name>A0A6M2EQ69_9ROSI</name>
<organism evidence="2">
    <name type="scientific">Populus davidiana</name>
    <dbReference type="NCBI Taxonomy" id="266767"/>
    <lineage>
        <taxon>Eukaryota</taxon>
        <taxon>Viridiplantae</taxon>
        <taxon>Streptophyta</taxon>
        <taxon>Embryophyta</taxon>
        <taxon>Tracheophyta</taxon>
        <taxon>Spermatophyta</taxon>
        <taxon>Magnoliopsida</taxon>
        <taxon>eudicotyledons</taxon>
        <taxon>Gunneridae</taxon>
        <taxon>Pentapetalae</taxon>
        <taxon>rosids</taxon>
        <taxon>fabids</taxon>
        <taxon>Malpighiales</taxon>
        <taxon>Salicaceae</taxon>
        <taxon>Saliceae</taxon>
        <taxon>Populus</taxon>
    </lineage>
</organism>
<keyword evidence="1" id="KW-0812">Transmembrane</keyword>
<feature type="transmembrane region" description="Helical" evidence="1">
    <location>
        <begin position="69"/>
        <end position="93"/>
    </location>
</feature>